<dbReference type="Gene3D" id="2.30.24.10">
    <property type="entry name" value="CAT RNA-binding domain"/>
    <property type="match status" value="1"/>
</dbReference>
<dbReference type="GO" id="GO:0003723">
    <property type="term" value="F:RNA binding"/>
    <property type="evidence" value="ECO:0007669"/>
    <property type="project" value="InterPro"/>
</dbReference>
<dbReference type="Proteomes" id="UP000250668">
    <property type="component" value="Unassembled WGS sequence"/>
</dbReference>
<dbReference type="InterPro" id="IPR004341">
    <property type="entry name" value="CAT_RNA-bd_dom"/>
</dbReference>
<dbReference type="RefSeq" id="WP_192875694.1">
    <property type="nucleotide sequence ID" value="NZ_BEXJ01000004.1"/>
</dbReference>
<dbReference type="Pfam" id="PF00874">
    <property type="entry name" value="PRD"/>
    <property type="match status" value="1"/>
</dbReference>
<evidence type="ECO:0000259" key="2">
    <source>
        <dbReference type="PROSITE" id="PS51372"/>
    </source>
</evidence>
<sequence>MKIKKVINNNIVVIDDNNQEAIIMGRGLGFKKKRGDEVDPQKIDKKFYPQTHQNAEQLINMLNDISLEEMEAANEILNLASNKLSTNLNDTEIISLSDHIHNAIARGKEGIFLKNNLLWDIKHFYPKEYEIGLAALDIIGHLTGFRLNDDEAGFITMHIVDAQMEQGYHNVNGITQFIQEITQILKYACHQEIDENSSYYYRFITHLKYLAQRIFSQHQDITPPDKMMLKLVEKNIHNHLFMPKR</sequence>
<evidence type="ECO:0000256" key="1">
    <source>
        <dbReference type="ARBA" id="ARBA00022737"/>
    </source>
</evidence>
<feature type="domain" description="PRD" evidence="2">
    <location>
        <begin position="170"/>
        <end position="245"/>
    </location>
</feature>
<dbReference type="PANTHER" id="PTHR30185:SF15">
    <property type="entry name" value="CRYPTIC BETA-GLUCOSIDE BGL OPERON ANTITERMINATOR"/>
    <property type="match status" value="1"/>
</dbReference>
<dbReference type="Gene3D" id="1.10.1790.10">
    <property type="entry name" value="PRD domain"/>
    <property type="match status" value="1"/>
</dbReference>
<dbReference type="InterPro" id="IPR050661">
    <property type="entry name" value="BglG_antiterminators"/>
</dbReference>
<dbReference type="Gene3D" id="1.20.890.100">
    <property type="match status" value="1"/>
</dbReference>
<dbReference type="PANTHER" id="PTHR30185">
    <property type="entry name" value="CRYPTIC BETA-GLUCOSIDE BGL OPERON ANTITERMINATOR"/>
    <property type="match status" value="1"/>
</dbReference>
<dbReference type="PROSITE" id="PS51372">
    <property type="entry name" value="PRD_2"/>
    <property type="match status" value="2"/>
</dbReference>
<dbReference type="InterPro" id="IPR036634">
    <property type="entry name" value="PRD_sf"/>
</dbReference>
<dbReference type="InterPro" id="IPR011608">
    <property type="entry name" value="PRD"/>
</dbReference>
<dbReference type="GO" id="GO:0006355">
    <property type="term" value="P:regulation of DNA-templated transcription"/>
    <property type="evidence" value="ECO:0007669"/>
    <property type="project" value="InterPro"/>
</dbReference>
<dbReference type="InterPro" id="IPR036650">
    <property type="entry name" value="CAT_RNA-bd_dom_sf"/>
</dbReference>
<dbReference type="EMBL" id="BEXJ01000004">
    <property type="protein sequence ID" value="GBA97688.1"/>
    <property type="molecule type" value="Genomic_DNA"/>
</dbReference>
<reference evidence="3 4" key="1">
    <citation type="journal article" date="2018" name="Int. J. Syst. Evol. Microbiol.">
        <title>Lactobacillus paragasseri sp. nov., a sister taxon of Lactobacillus gasseri, based on whole-genome sequence analyses.</title>
        <authorList>
            <person name="Tanizawa Y."/>
            <person name="Tada I."/>
            <person name="Kobayashi H."/>
            <person name="Endo A."/>
            <person name="Maeno S."/>
            <person name="Toyoda A."/>
            <person name="Arita M."/>
            <person name="Nakamura Y."/>
            <person name="Sakamoto M."/>
            <person name="Ohkuma M."/>
            <person name="Tohno M."/>
        </authorList>
    </citation>
    <scope>NUCLEOTIDE SEQUENCE [LARGE SCALE GENOMIC DNA]</scope>
    <source>
        <strain evidence="3 4">JCM 1025</strain>
    </source>
</reference>
<dbReference type="SMART" id="SM01061">
    <property type="entry name" value="CAT_RBD"/>
    <property type="match status" value="1"/>
</dbReference>
<dbReference type="SUPFAM" id="SSF50151">
    <property type="entry name" value="SacY-like RNA-binding domain"/>
    <property type="match status" value="1"/>
</dbReference>
<feature type="domain" description="PRD" evidence="2">
    <location>
        <begin position="64"/>
        <end position="169"/>
    </location>
</feature>
<accession>A0AB33ZX26</accession>
<evidence type="ECO:0000313" key="3">
    <source>
        <dbReference type="EMBL" id="GBA97688.1"/>
    </source>
</evidence>
<dbReference type="Pfam" id="PF03123">
    <property type="entry name" value="CAT_RBD"/>
    <property type="match status" value="1"/>
</dbReference>
<comment type="caution">
    <text evidence="3">The sequence shown here is derived from an EMBL/GenBank/DDBJ whole genome shotgun (WGS) entry which is preliminary data.</text>
</comment>
<name>A0AB33ZX26_LACGS</name>
<proteinExistence type="predicted"/>
<gene>
    <name evidence="3" type="ORF">LJCM1025_16630</name>
</gene>
<protein>
    <submittedName>
        <fullName evidence="3">Transcriptional antiterminator</fullName>
    </submittedName>
</protein>
<evidence type="ECO:0000313" key="4">
    <source>
        <dbReference type="Proteomes" id="UP000250668"/>
    </source>
</evidence>
<keyword evidence="1" id="KW-0677">Repeat</keyword>
<dbReference type="AlphaFoldDB" id="A0AB33ZX26"/>
<organism evidence="3 4">
    <name type="scientific">Lactobacillus gasseri</name>
    <dbReference type="NCBI Taxonomy" id="1596"/>
    <lineage>
        <taxon>Bacteria</taxon>
        <taxon>Bacillati</taxon>
        <taxon>Bacillota</taxon>
        <taxon>Bacilli</taxon>
        <taxon>Lactobacillales</taxon>
        <taxon>Lactobacillaceae</taxon>
        <taxon>Lactobacillus</taxon>
    </lineage>
</organism>
<dbReference type="SUPFAM" id="SSF63520">
    <property type="entry name" value="PTS-regulatory domain, PRD"/>
    <property type="match status" value="2"/>
</dbReference>